<sequence length="407" mass="44814">MFFDHFSNSSSIQSMEDVTFLRTVFNGLNTLTGVGILSVPYALAVRGWLTLILFIVVAVICFYTAILLKRCMDSNSSVKTYRDIGGLAFGLKGKICVASFMYLELYLIAIEILVLEGDNLVKLFSVKRWDLFGLMKINDRVGFVLLVAFIVLPTTWMRNMSVLSCVSFCGILSSLILVVCIIWSGVGDGVGFNEKGTLFDWSGLPTSLSLFVFCYGGHAMFPLIYTSMHDKSQFSKMMGICFALVTLCFSTVAIAGYMMFGPNVKSQITLNLPTEKISSKIAICTTIISPLTKYALLITPIACDLEKMFGVSQNMIISLLLRTLLVISTTIVALFLPFFGYLSALTGSFLVSTVSVLMPCICYLKIFKDSKNKFGFENLIIIAIIVFGVCIAIMGTYISSKQIITSV</sequence>
<evidence type="ECO:0000313" key="8">
    <source>
        <dbReference type="EMBL" id="KMZ72656.1"/>
    </source>
</evidence>
<comment type="caution">
    <text evidence="8">The sequence shown here is derived from an EMBL/GenBank/DDBJ whole genome shotgun (WGS) entry which is preliminary data.</text>
</comment>
<dbReference type="STRING" id="29655.A0A0K9PUJ4"/>
<feature type="transmembrane region" description="Helical" evidence="6">
    <location>
        <begin position="237"/>
        <end position="260"/>
    </location>
</feature>
<keyword evidence="9" id="KW-1185">Reference proteome</keyword>
<evidence type="ECO:0000313" key="9">
    <source>
        <dbReference type="Proteomes" id="UP000036987"/>
    </source>
</evidence>
<feature type="transmembrane region" description="Helical" evidence="6">
    <location>
        <begin position="345"/>
        <end position="367"/>
    </location>
</feature>
<feature type="transmembrane region" description="Helical" evidence="6">
    <location>
        <begin position="48"/>
        <end position="68"/>
    </location>
</feature>
<evidence type="ECO:0000259" key="7">
    <source>
        <dbReference type="Pfam" id="PF01490"/>
    </source>
</evidence>
<feature type="domain" description="Amino acid transporter transmembrane" evidence="7">
    <location>
        <begin position="19"/>
        <end position="399"/>
    </location>
</feature>
<reference evidence="9" key="1">
    <citation type="journal article" date="2016" name="Nature">
        <title>The genome of the seagrass Zostera marina reveals angiosperm adaptation to the sea.</title>
        <authorList>
            <person name="Olsen J.L."/>
            <person name="Rouze P."/>
            <person name="Verhelst B."/>
            <person name="Lin Y.-C."/>
            <person name="Bayer T."/>
            <person name="Collen J."/>
            <person name="Dattolo E."/>
            <person name="De Paoli E."/>
            <person name="Dittami S."/>
            <person name="Maumus F."/>
            <person name="Michel G."/>
            <person name="Kersting A."/>
            <person name="Lauritano C."/>
            <person name="Lohaus R."/>
            <person name="Toepel M."/>
            <person name="Tonon T."/>
            <person name="Vanneste K."/>
            <person name="Amirebrahimi M."/>
            <person name="Brakel J."/>
            <person name="Bostroem C."/>
            <person name="Chovatia M."/>
            <person name="Grimwood J."/>
            <person name="Jenkins J.W."/>
            <person name="Jueterbock A."/>
            <person name="Mraz A."/>
            <person name="Stam W.T."/>
            <person name="Tice H."/>
            <person name="Bornberg-Bauer E."/>
            <person name="Green P.J."/>
            <person name="Pearson G.A."/>
            <person name="Procaccini G."/>
            <person name="Duarte C.M."/>
            <person name="Schmutz J."/>
            <person name="Reusch T.B.H."/>
            <person name="Van de Peer Y."/>
        </authorList>
    </citation>
    <scope>NUCLEOTIDE SEQUENCE [LARGE SCALE GENOMIC DNA]</scope>
    <source>
        <strain evidence="9">cv. Finnish</strain>
    </source>
</reference>
<dbReference type="PANTHER" id="PTHR22950">
    <property type="entry name" value="AMINO ACID TRANSPORTER"/>
    <property type="match status" value="1"/>
</dbReference>
<evidence type="ECO:0000256" key="5">
    <source>
        <dbReference type="ARBA" id="ARBA00023136"/>
    </source>
</evidence>
<evidence type="ECO:0000256" key="3">
    <source>
        <dbReference type="ARBA" id="ARBA00022970"/>
    </source>
</evidence>
<organism evidence="8 9">
    <name type="scientific">Zostera marina</name>
    <name type="common">Eelgrass</name>
    <dbReference type="NCBI Taxonomy" id="29655"/>
    <lineage>
        <taxon>Eukaryota</taxon>
        <taxon>Viridiplantae</taxon>
        <taxon>Streptophyta</taxon>
        <taxon>Embryophyta</taxon>
        <taxon>Tracheophyta</taxon>
        <taxon>Spermatophyta</taxon>
        <taxon>Magnoliopsida</taxon>
        <taxon>Liliopsida</taxon>
        <taxon>Zosteraceae</taxon>
        <taxon>Zostera</taxon>
    </lineage>
</organism>
<evidence type="ECO:0000256" key="4">
    <source>
        <dbReference type="ARBA" id="ARBA00022989"/>
    </source>
</evidence>
<dbReference type="InterPro" id="IPR013057">
    <property type="entry name" value="AA_transpt_TM"/>
</dbReference>
<feature type="transmembrane region" description="Helical" evidence="6">
    <location>
        <begin position="206"/>
        <end position="225"/>
    </location>
</feature>
<evidence type="ECO:0000256" key="2">
    <source>
        <dbReference type="ARBA" id="ARBA00022692"/>
    </source>
</evidence>
<keyword evidence="3" id="KW-0813">Transport</keyword>
<dbReference type="Proteomes" id="UP000036987">
    <property type="component" value="Unassembled WGS sequence"/>
</dbReference>
<dbReference type="Pfam" id="PF01490">
    <property type="entry name" value="Aa_trans"/>
    <property type="match status" value="1"/>
</dbReference>
<dbReference type="OrthoDB" id="655540at2759"/>
<dbReference type="AlphaFoldDB" id="A0A0K9PUJ4"/>
<dbReference type="OMA" id="ILCCYTG"/>
<protein>
    <submittedName>
        <fullName evidence="8">Amino acid transporter</fullName>
    </submittedName>
</protein>
<dbReference type="GO" id="GO:0003333">
    <property type="term" value="P:amino acid transmembrane transport"/>
    <property type="evidence" value="ECO:0000318"/>
    <property type="project" value="GO_Central"/>
</dbReference>
<keyword evidence="4 6" id="KW-1133">Transmembrane helix</keyword>
<keyword evidence="3" id="KW-0029">Amino-acid transport</keyword>
<evidence type="ECO:0000256" key="6">
    <source>
        <dbReference type="SAM" id="Phobius"/>
    </source>
</evidence>
<keyword evidence="2 6" id="KW-0812">Transmembrane</keyword>
<evidence type="ECO:0000256" key="1">
    <source>
        <dbReference type="ARBA" id="ARBA00004141"/>
    </source>
</evidence>
<feature type="transmembrane region" description="Helical" evidence="6">
    <location>
        <begin position="379"/>
        <end position="398"/>
    </location>
</feature>
<feature type="transmembrane region" description="Helical" evidence="6">
    <location>
        <begin position="137"/>
        <end position="156"/>
    </location>
</feature>
<name>A0A0K9PUJ4_ZOSMR</name>
<dbReference type="GO" id="GO:0016020">
    <property type="term" value="C:membrane"/>
    <property type="evidence" value="ECO:0000318"/>
    <property type="project" value="GO_Central"/>
</dbReference>
<dbReference type="EMBL" id="LFYR01000621">
    <property type="protein sequence ID" value="KMZ72656.1"/>
    <property type="molecule type" value="Genomic_DNA"/>
</dbReference>
<feature type="transmembrane region" description="Helical" evidence="6">
    <location>
        <begin position="315"/>
        <end position="339"/>
    </location>
</feature>
<proteinExistence type="predicted"/>
<feature type="transmembrane region" description="Helical" evidence="6">
    <location>
        <begin position="280"/>
        <end position="303"/>
    </location>
</feature>
<dbReference type="GO" id="GO:0031090">
    <property type="term" value="C:organelle membrane"/>
    <property type="evidence" value="ECO:0007669"/>
    <property type="project" value="UniProtKB-ARBA"/>
</dbReference>
<comment type="subcellular location">
    <subcellularLocation>
        <location evidence="1">Membrane</location>
        <topology evidence="1">Multi-pass membrane protein</topology>
    </subcellularLocation>
</comment>
<dbReference type="PANTHER" id="PTHR22950:SF698">
    <property type="entry name" value="AMINO ACID TRANSPORTER TRANSMEMBRANE DOMAIN-CONTAINING PROTEIN"/>
    <property type="match status" value="1"/>
</dbReference>
<feature type="transmembrane region" description="Helical" evidence="6">
    <location>
        <begin position="89"/>
        <end position="115"/>
    </location>
</feature>
<accession>A0A0K9PUJ4</accession>
<keyword evidence="5 6" id="KW-0472">Membrane</keyword>
<dbReference type="GO" id="GO:0015171">
    <property type="term" value="F:amino acid transmembrane transporter activity"/>
    <property type="evidence" value="ECO:0000318"/>
    <property type="project" value="GO_Central"/>
</dbReference>
<gene>
    <name evidence="8" type="ORF">ZOSMA_160G00320</name>
</gene>
<feature type="transmembrane region" description="Helical" evidence="6">
    <location>
        <begin position="163"/>
        <end position="186"/>
    </location>
</feature>
<feature type="transmembrane region" description="Helical" evidence="6">
    <location>
        <begin position="20"/>
        <end position="42"/>
    </location>
</feature>